<dbReference type="InterPro" id="IPR012912">
    <property type="entry name" value="Plasmid_pRiA4b_Orf3-like"/>
</dbReference>
<dbReference type="Gene3D" id="3.10.290.30">
    <property type="entry name" value="MM3350-like"/>
    <property type="match status" value="1"/>
</dbReference>
<dbReference type="AlphaFoldDB" id="A0A2N3G6K8"/>
<organism evidence="2 3">
    <name type="scientific">Candidatus Anoxymicrobium japonicum</name>
    <dbReference type="NCBI Taxonomy" id="2013648"/>
    <lineage>
        <taxon>Bacteria</taxon>
        <taxon>Bacillati</taxon>
        <taxon>Actinomycetota</taxon>
        <taxon>Candidatus Geothermincolia</taxon>
        <taxon>Candidatus Geothermincolales</taxon>
        <taxon>Candidatus Anoxymicrobiaceae</taxon>
        <taxon>Candidatus Anoxymicrobium</taxon>
    </lineage>
</organism>
<accession>A0A2N3G6K8</accession>
<feature type="domain" description="Plasmid pRiA4b Orf3-like" evidence="1">
    <location>
        <begin position="9"/>
        <end position="182"/>
    </location>
</feature>
<dbReference type="EMBL" id="PHEX01000021">
    <property type="protein sequence ID" value="PKQ28333.1"/>
    <property type="molecule type" value="Genomic_DNA"/>
</dbReference>
<comment type="caution">
    <text evidence="2">The sequence shown here is derived from an EMBL/GenBank/DDBJ whole genome shotgun (WGS) entry which is preliminary data.</text>
</comment>
<evidence type="ECO:0000259" key="1">
    <source>
        <dbReference type="Pfam" id="PF07929"/>
    </source>
</evidence>
<dbReference type="Pfam" id="PF07929">
    <property type="entry name" value="PRiA4_ORF3"/>
    <property type="match status" value="1"/>
</dbReference>
<dbReference type="InterPro" id="IPR024047">
    <property type="entry name" value="MM3350-like_sf"/>
</dbReference>
<reference evidence="2 3" key="1">
    <citation type="journal article" date="2017" name="ISME J.">
        <title>Potential for microbial H2 and metal transformations associated with novel bacteria and archaea in deep terrestrial subsurface sediments.</title>
        <authorList>
            <person name="Hernsdorf A.W."/>
            <person name="Amano Y."/>
            <person name="Miyakawa K."/>
            <person name="Ise K."/>
            <person name="Suzuki Y."/>
            <person name="Anantharaman K."/>
            <person name="Probst A."/>
            <person name="Burstein D."/>
            <person name="Thomas B.C."/>
            <person name="Banfield J.F."/>
        </authorList>
    </citation>
    <scope>NUCLEOTIDE SEQUENCE [LARGE SCALE GENOMIC DNA]</scope>
    <source>
        <strain evidence="2">HGW-Actinobacteria-3</strain>
    </source>
</reference>
<dbReference type="Proteomes" id="UP000233654">
    <property type="component" value="Unassembled WGS sequence"/>
</dbReference>
<dbReference type="PANTHER" id="PTHR41878:SF1">
    <property type="entry name" value="TNPR PROTEIN"/>
    <property type="match status" value="1"/>
</dbReference>
<evidence type="ECO:0000313" key="3">
    <source>
        <dbReference type="Proteomes" id="UP000233654"/>
    </source>
</evidence>
<evidence type="ECO:0000313" key="2">
    <source>
        <dbReference type="EMBL" id="PKQ28333.1"/>
    </source>
</evidence>
<gene>
    <name evidence="2" type="ORF">CVT63_03355</name>
</gene>
<sequence length="439" mass="50273">MKRRGFYDVYQFMIVLKDISPPIWRRIQIPESYSFWDLHVAIQDAMGWLDYHLHEFSIPEAAGGPAILLGFSDEEFAEKKVLPDHTQYISDYFSAENPLAHYLYDFGDGWEHEVRFEAVLPVKEGVSYPVCVDGERACPPEDCGGLPGFEDFLRIIGDPTDEEHQEMTTWVGGSYDPERFEASAVRFDDPLVRWRVAYLHDEEAYESLMLARKADDSAVPVTHTNRQGDLYYLHSGLSKTGKPTYHFSKKAKGNLAYEIPEGFEVYENPDGRVFLRRTQKKVISDEEKRIVESAVEKAGVTDSIVEVKKDVITVFLGDLEENDFSNILDIDCFLADLIEKAESVGVSIPDDFRKLVPEIVEKARAARPKPAELLKKVQTYSPVLRFTLHDKVERTFEVERAFFTAGTDEWLWLAGSAGLRELAKKYCRHIGKDSFDDLW</sequence>
<proteinExistence type="predicted"/>
<dbReference type="PANTHER" id="PTHR41878">
    <property type="entry name" value="LEXA REPRESSOR-RELATED"/>
    <property type="match status" value="1"/>
</dbReference>
<name>A0A2N3G6K8_9ACTN</name>
<dbReference type="SUPFAM" id="SSF159941">
    <property type="entry name" value="MM3350-like"/>
    <property type="match status" value="1"/>
</dbReference>
<protein>
    <recommendedName>
        <fullName evidence="1">Plasmid pRiA4b Orf3-like domain-containing protein</fullName>
    </recommendedName>
</protein>